<keyword evidence="2" id="KW-1185">Reference proteome</keyword>
<sequence>MKYLESDDDDPTKRLEDILRIRADDLPESPYPDLDLLYRQILSTCPHWDDVRKVLRLLVTPSTVTPLVESEKWERRISRTPEQHDEKTSILRSTKHIAALLGFNTGKLESLLFKLHAVIEVPDDNRNTVWIHHASFTEFLLDPSRSGVYLAKELSESQYLDLVAQAFFRAIVIKSQERYQNISTPIPRSTWYFMDTRLRLDRVFDLVLAVESPSDSLLAALDRFDPFFFASLLLSSSGYTPSLVEFKRAVVWAESLDSPPMMFLDKMKTFLCSFCVASPSASASDFIHIITSVENLLYSTEPRSHKWCKFFGYGEDHPWTSYNKAPSGELYYVCVPYPGDSPGKYCVLPADQKLPPSWSVFTIRREKAEAIDRLLVSLRDCITERLVNDIENDTDDSVCHLDLAKKQDFYTLKMLVAERRQVLGLETSTCTPSLIPVCRVECLGEIDNLYRLAGEVLVDEDTNVVDEVATLVGAETTEENKAGIHVKRILVTEAKKGMDSDPLDAPNDKNTVAMYSICCLA</sequence>
<comment type="caution">
    <text evidence="1">The sequence shown here is derived from an EMBL/GenBank/DDBJ whole genome shotgun (WGS) entry which is preliminary data.</text>
</comment>
<name>A0AAW0BW84_9AGAR</name>
<evidence type="ECO:0000313" key="2">
    <source>
        <dbReference type="Proteomes" id="UP001383192"/>
    </source>
</evidence>
<dbReference type="EMBL" id="JAYKXP010000079">
    <property type="protein sequence ID" value="KAK7030232.1"/>
    <property type="molecule type" value="Genomic_DNA"/>
</dbReference>
<reference evidence="1 2" key="1">
    <citation type="submission" date="2024-01" db="EMBL/GenBank/DDBJ databases">
        <title>A draft genome for a cacao thread blight-causing isolate of Paramarasmius palmivorus.</title>
        <authorList>
            <person name="Baruah I.K."/>
            <person name="Bukari Y."/>
            <person name="Amoako-Attah I."/>
            <person name="Meinhardt L.W."/>
            <person name="Bailey B.A."/>
            <person name="Cohen S.P."/>
        </authorList>
    </citation>
    <scope>NUCLEOTIDE SEQUENCE [LARGE SCALE GENOMIC DNA]</scope>
    <source>
        <strain evidence="1 2">GH-12</strain>
    </source>
</reference>
<accession>A0AAW0BW84</accession>
<dbReference type="Proteomes" id="UP001383192">
    <property type="component" value="Unassembled WGS sequence"/>
</dbReference>
<proteinExistence type="predicted"/>
<dbReference type="AlphaFoldDB" id="A0AAW0BW84"/>
<organism evidence="1 2">
    <name type="scientific">Paramarasmius palmivorus</name>
    <dbReference type="NCBI Taxonomy" id="297713"/>
    <lineage>
        <taxon>Eukaryota</taxon>
        <taxon>Fungi</taxon>
        <taxon>Dikarya</taxon>
        <taxon>Basidiomycota</taxon>
        <taxon>Agaricomycotina</taxon>
        <taxon>Agaricomycetes</taxon>
        <taxon>Agaricomycetidae</taxon>
        <taxon>Agaricales</taxon>
        <taxon>Marasmiineae</taxon>
        <taxon>Marasmiaceae</taxon>
        <taxon>Paramarasmius</taxon>
    </lineage>
</organism>
<gene>
    <name evidence="1" type="ORF">VNI00_014249</name>
</gene>
<protein>
    <submittedName>
        <fullName evidence="1">Uncharacterized protein</fullName>
    </submittedName>
</protein>
<evidence type="ECO:0000313" key="1">
    <source>
        <dbReference type="EMBL" id="KAK7030232.1"/>
    </source>
</evidence>